<proteinExistence type="predicted"/>
<keyword evidence="2" id="KW-1185">Reference proteome</keyword>
<accession>A0A1H8AM55</accession>
<dbReference type="EMBL" id="FOCQ01000001">
    <property type="protein sequence ID" value="SEM70839.1"/>
    <property type="molecule type" value="Genomic_DNA"/>
</dbReference>
<dbReference type="Proteomes" id="UP000199695">
    <property type="component" value="Unassembled WGS sequence"/>
</dbReference>
<evidence type="ECO:0000313" key="1">
    <source>
        <dbReference type="EMBL" id="SEM70839.1"/>
    </source>
</evidence>
<name>A0A1H8AM55_9BACL</name>
<evidence type="ECO:0000313" key="2">
    <source>
        <dbReference type="Proteomes" id="UP000199695"/>
    </source>
</evidence>
<sequence length="128" mass="14074">MMVIFMNSVILVTGKVKFRITLDPSIWIIDDRKFPLSDRIPGTEGLAVELGPFLTNAEPDPAATHVICHRSQGKPVTLTMEEAHSALMCFAKENKPIREGGPALLYLADGSNKEQPVDFLTQLEVVAL</sequence>
<organism evidence="1 2">
    <name type="scientific">Lihuaxuella thermophila</name>
    <dbReference type="NCBI Taxonomy" id="1173111"/>
    <lineage>
        <taxon>Bacteria</taxon>
        <taxon>Bacillati</taxon>
        <taxon>Bacillota</taxon>
        <taxon>Bacilli</taxon>
        <taxon>Bacillales</taxon>
        <taxon>Thermoactinomycetaceae</taxon>
        <taxon>Lihuaxuella</taxon>
    </lineage>
</organism>
<dbReference type="STRING" id="1173111.SAMN05444955_101189"/>
<gene>
    <name evidence="1" type="ORF">SAMN05444955_101189</name>
</gene>
<protein>
    <submittedName>
        <fullName evidence="1">Uncharacterized protein</fullName>
    </submittedName>
</protein>
<reference evidence="1 2" key="1">
    <citation type="submission" date="2016-10" db="EMBL/GenBank/DDBJ databases">
        <authorList>
            <person name="de Groot N.N."/>
        </authorList>
    </citation>
    <scope>NUCLEOTIDE SEQUENCE [LARGE SCALE GENOMIC DNA]</scope>
    <source>
        <strain evidence="1 2">DSM 46701</strain>
    </source>
</reference>
<dbReference type="AlphaFoldDB" id="A0A1H8AM55"/>